<evidence type="ECO:0000313" key="2">
    <source>
        <dbReference type="EMBL" id="TCB86243.1"/>
    </source>
</evidence>
<dbReference type="GO" id="GO:0016787">
    <property type="term" value="F:hydrolase activity"/>
    <property type="evidence" value="ECO:0007669"/>
    <property type="project" value="UniProtKB-KW"/>
</dbReference>
<accession>A0A4R0FTJ7</accession>
<name>A0A4R0FTJ7_9ENTR</name>
<dbReference type="RefSeq" id="WP_131635997.1">
    <property type="nucleotide sequence ID" value="NZ_SJOO01000024.1"/>
</dbReference>
<dbReference type="PANTHER" id="PTHR43194">
    <property type="entry name" value="HYDROLASE ALPHA/BETA FOLD FAMILY"/>
    <property type="match status" value="1"/>
</dbReference>
<dbReference type="PANTHER" id="PTHR43194:SF5">
    <property type="entry name" value="PIMELOYL-[ACYL-CARRIER PROTEIN] METHYL ESTER ESTERASE"/>
    <property type="match status" value="1"/>
</dbReference>
<keyword evidence="2" id="KW-0378">Hydrolase</keyword>
<evidence type="ECO:0000259" key="1">
    <source>
        <dbReference type="Pfam" id="PF12697"/>
    </source>
</evidence>
<dbReference type="Pfam" id="PF12697">
    <property type="entry name" value="Abhydrolase_6"/>
    <property type="match status" value="1"/>
</dbReference>
<dbReference type="SUPFAM" id="SSF53474">
    <property type="entry name" value="alpha/beta-Hydrolases"/>
    <property type="match status" value="1"/>
</dbReference>
<evidence type="ECO:0000313" key="3">
    <source>
        <dbReference type="Proteomes" id="UP000291424"/>
    </source>
</evidence>
<sequence>MEQALLDNTDLPLVLLGGTLCNARLWQPVIARLNVTATVCVTLAGAGSAQQASQRLLNVLPPRFLLAGFSLGAIVALQMAADAPDRIGGLALLSANPLVDPPENAAPRREAVRTAQAQGITDWLMSTLWPRYVAPERLDDRALQAVICRMTQECGITTFAEHTEIAIHRQDNRAALAALACPIAILNGAQDVICTPHHHHLLAASAGNAAWHTVEASGHFIPLEAPDDVAPPLRQWITECIQCAKTD</sequence>
<feature type="domain" description="AB hydrolase-1" evidence="1">
    <location>
        <begin position="13"/>
        <end position="230"/>
    </location>
</feature>
<proteinExistence type="predicted"/>
<comment type="caution">
    <text evidence="2">The sequence shown here is derived from an EMBL/GenBank/DDBJ whole genome shotgun (WGS) entry which is preliminary data.</text>
</comment>
<dbReference type="InterPro" id="IPR050228">
    <property type="entry name" value="Carboxylesterase_BioH"/>
</dbReference>
<dbReference type="Proteomes" id="UP000291424">
    <property type="component" value="Unassembled WGS sequence"/>
</dbReference>
<dbReference type="InterPro" id="IPR029058">
    <property type="entry name" value="AB_hydrolase_fold"/>
</dbReference>
<dbReference type="InterPro" id="IPR000073">
    <property type="entry name" value="AB_hydrolase_1"/>
</dbReference>
<dbReference type="Gene3D" id="3.40.50.1820">
    <property type="entry name" value="alpha/beta hydrolase"/>
    <property type="match status" value="1"/>
</dbReference>
<dbReference type="AlphaFoldDB" id="A0A4R0FTJ7"/>
<dbReference type="OrthoDB" id="2086224at2"/>
<gene>
    <name evidence="2" type="ORF">E0L20_23560</name>
</gene>
<protein>
    <submittedName>
        <fullName evidence="2">Alpha/beta hydrolase</fullName>
    </submittedName>
</protein>
<dbReference type="EMBL" id="SJOO01000024">
    <property type="protein sequence ID" value="TCB86243.1"/>
    <property type="molecule type" value="Genomic_DNA"/>
</dbReference>
<organism evidence="2 3">
    <name type="scientific">Enterobacter wuhouensis</name>
    <dbReference type="NCBI Taxonomy" id="2529381"/>
    <lineage>
        <taxon>Bacteria</taxon>
        <taxon>Pseudomonadati</taxon>
        <taxon>Pseudomonadota</taxon>
        <taxon>Gammaproteobacteria</taxon>
        <taxon>Enterobacterales</taxon>
        <taxon>Enterobacteriaceae</taxon>
        <taxon>Enterobacter</taxon>
    </lineage>
</organism>
<reference evidence="2 3" key="1">
    <citation type="submission" date="2019-02" db="EMBL/GenBank/DDBJ databases">
        <title>The draft genome of Enterobacter spp. strains.</title>
        <authorList>
            <person name="Wang C."/>
            <person name="Feng Y."/>
            <person name="Zong Z."/>
        </authorList>
    </citation>
    <scope>NUCLEOTIDE SEQUENCE [LARGE SCALE GENOMIC DNA]</scope>
    <source>
        <strain evidence="2 3">WCHEW120002</strain>
    </source>
</reference>